<evidence type="ECO:0000256" key="1">
    <source>
        <dbReference type="SAM" id="MobiDB-lite"/>
    </source>
</evidence>
<reference evidence="2 3" key="1">
    <citation type="submission" date="2024-02" db="EMBL/GenBank/DDBJ databases">
        <authorList>
            <person name="Chen Y."/>
            <person name="Shah S."/>
            <person name="Dougan E. K."/>
            <person name="Thang M."/>
            <person name="Chan C."/>
        </authorList>
    </citation>
    <scope>NUCLEOTIDE SEQUENCE [LARGE SCALE GENOMIC DNA]</scope>
</reference>
<dbReference type="Proteomes" id="UP001642464">
    <property type="component" value="Unassembled WGS sequence"/>
</dbReference>
<organism evidence="2 3">
    <name type="scientific">Durusdinium trenchii</name>
    <dbReference type="NCBI Taxonomy" id="1381693"/>
    <lineage>
        <taxon>Eukaryota</taxon>
        <taxon>Sar</taxon>
        <taxon>Alveolata</taxon>
        <taxon>Dinophyceae</taxon>
        <taxon>Suessiales</taxon>
        <taxon>Symbiodiniaceae</taxon>
        <taxon>Durusdinium</taxon>
    </lineage>
</organism>
<feature type="region of interest" description="Disordered" evidence="1">
    <location>
        <begin position="739"/>
        <end position="769"/>
    </location>
</feature>
<evidence type="ECO:0000313" key="2">
    <source>
        <dbReference type="EMBL" id="CAK8989857.1"/>
    </source>
</evidence>
<feature type="region of interest" description="Disordered" evidence="1">
    <location>
        <begin position="893"/>
        <end position="964"/>
    </location>
</feature>
<sequence>MGKKAASKEARAGTATSPDMPDFRNPNAEWHLELEVAMDALRGHFGADLEIADAMPLAVGALNAPLNVEDAQKRLASAESGAILLSGGCNCLWGSPTASNTPSVKINVEALKQAARNQWGNGAITPLLEPVDFIVKENGEYQRVSPEEPVQGLVWFIAERIGQGADEQELGQWKKVLLSGPGRIMKLDGFDDIYFHSVNRRRRTADTARSIVHLASQVCCDVWLFRKRKEAALNRHLSNAEVAEMYKAGMADCQQDEEPRSDESVIQKACVVYEKVLAHEKIWKLIQWTESQYGTSSPFNSINKLNDIQAKCGRQTTKLEFFFSLACFGLKSEQIEVGDLSAKKLKGTAGRSGMIDVIMMKKQMRDYLTGRWLDEKNLVSDGKQAVRKIFGSVEAYQEEYLAPRSKISVMDLVEYCFSFDSSELPSVRNGIKAGKTAEEVLAEYQPYKTLIEEVDGALTTESGPKQAAPEEMQENADAQTPQKPAAESSSSGPLLTIHQEGIQLESVEEGWLAVAERTISKQCCLIVEKGLTQNQLQTALQRYSLATVKSNSAGNFLMYFDANLFGEAITAPHIRRAPLQNTVISKIFKAVSKTREQEDQPGLLPPGDILVIVDGGRKNSSTVLGYFGMTKDRKAFDKKKKERDGKVVYRQVILTFEESSVAARKFRKKSKNDYLACSQGVHIFWNGMTAIAHKKHLHFSSSSNASDVLGPISLQAYLSLPKLTVKQKKEFWGARRRAVGGRTADDGSEDGEDEEDEEDEAEDEAAEEIQLPGVGLGRGAKGLSDEVVQPVCYQQLPPLVAESFAHAYSALAVLDMTPGVGDFAISSILRHTGYVGICQMECQKEFIMVRLRKALLAAMADPQSKVYAPAFASTTAGAEVQQESTLAYDFGEGKKRAAEDEPAPSMPKAKPKMSAPKKEKETEADPKALPKPKAKAKGKPDLSEKLAQLLARSKDGGSDDKADK</sequence>
<proteinExistence type="predicted"/>
<feature type="compositionally biased region" description="Polar residues" evidence="1">
    <location>
        <begin position="476"/>
        <end position="492"/>
    </location>
</feature>
<feature type="compositionally biased region" description="Acidic residues" evidence="1">
    <location>
        <begin position="746"/>
        <end position="767"/>
    </location>
</feature>
<name>A0ABP0HIS9_9DINO</name>
<evidence type="ECO:0000313" key="3">
    <source>
        <dbReference type="Proteomes" id="UP001642464"/>
    </source>
</evidence>
<keyword evidence="3" id="KW-1185">Reference proteome</keyword>
<accession>A0ABP0HIS9</accession>
<gene>
    <name evidence="2" type="ORF">SCF082_LOCUS1999</name>
</gene>
<dbReference type="EMBL" id="CAXAMM010000991">
    <property type="protein sequence ID" value="CAK8989857.1"/>
    <property type="molecule type" value="Genomic_DNA"/>
</dbReference>
<feature type="compositionally biased region" description="Basic and acidic residues" evidence="1">
    <location>
        <begin position="952"/>
        <end position="964"/>
    </location>
</feature>
<feature type="region of interest" description="Disordered" evidence="1">
    <location>
        <begin position="461"/>
        <end position="492"/>
    </location>
</feature>
<feature type="region of interest" description="Disordered" evidence="1">
    <location>
        <begin position="1"/>
        <end position="26"/>
    </location>
</feature>
<comment type="caution">
    <text evidence="2">The sequence shown here is derived from an EMBL/GenBank/DDBJ whole genome shotgun (WGS) entry which is preliminary data.</text>
</comment>
<protein>
    <submittedName>
        <fullName evidence="2">Uncharacterized protein</fullName>
    </submittedName>
</protein>
<feature type="compositionally biased region" description="Basic and acidic residues" evidence="1">
    <location>
        <begin position="916"/>
        <end position="928"/>
    </location>
</feature>
<feature type="compositionally biased region" description="Basic and acidic residues" evidence="1">
    <location>
        <begin position="1"/>
        <end position="11"/>
    </location>
</feature>